<keyword evidence="3 6" id="KW-0812">Transmembrane</keyword>
<reference evidence="8 9" key="1">
    <citation type="submission" date="2023-07" db="EMBL/GenBank/DDBJ databases">
        <title>Sequencing the genomes of 1000 actinobacteria strains.</title>
        <authorList>
            <person name="Klenk H.-P."/>
        </authorList>
    </citation>
    <scope>NUCLEOTIDE SEQUENCE [LARGE SCALE GENOMIC DNA]</scope>
    <source>
        <strain evidence="8 9">DSM 44508</strain>
    </source>
</reference>
<gene>
    <name evidence="8" type="ORF">J2S37_002817</name>
</gene>
<name>A0ABU2BE81_9CORY</name>
<dbReference type="CDD" id="cd06662">
    <property type="entry name" value="SURF1"/>
    <property type="match status" value="1"/>
</dbReference>
<dbReference type="Proteomes" id="UP001183619">
    <property type="component" value="Unassembled WGS sequence"/>
</dbReference>
<protein>
    <recommendedName>
        <fullName evidence="6">SURF1-like protein</fullName>
    </recommendedName>
</protein>
<dbReference type="RefSeq" id="WP_277104866.1">
    <property type="nucleotide sequence ID" value="NZ_BAAAJS010000073.1"/>
</dbReference>
<accession>A0ABU2BE81</accession>
<dbReference type="InterPro" id="IPR002994">
    <property type="entry name" value="Surf1/Shy1"/>
</dbReference>
<dbReference type="PANTHER" id="PTHR23427:SF2">
    <property type="entry name" value="SURFEIT LOCUS PROTEIN 1"/>
    <property type="match status" value="1"/>
</dbReference>
<dbReference type="Pfam" id="PF02104">
    <property type="entry name" value="SURF1"/>
    <property type="match status" value="1"/>
</dbReference>
<keyword evidence="5 6" id="KW-0472">Membrane</keyword>
<keyword evidence="6" id="KW-1003">Cell membrane</keyword>
<evidence type="ECO:0000313" key="8">
    <source>
        <dbReference type="EMBL" id="MDR7356279.1"/>
    </source>
</evidence>
<dbReference type="InterPro" id="IPR045214">
    <property type="entry name" value="Surf1/Surf4"/>
</dbReference>
<dbReference type="EMBL" id="JAVDYF010000001">
    <property type="protein sequence ID" value="MDR7356279.1"/>
    <property type="molecule type" value="Genomic_DNA"/>
</dbReference>
<evidence type="ECO:0000256" key="5">
    <source>
        <dbReference type="ARBA" id="ARBA00023136"/>
    </source>
</evidence>
<dbReference type="PANTHER" id="PTHR23427">
    <property type="entry name" value="SURFEIT LOCUS PROTEIN"/>
    <property type="match status" value="1"/>
</dbReference>
<dbReference type="PROSITE" id="PS50895">
    <property type="entry name" value="SURF1"/>
    <property type="match status" value="1"/>
</dbReference>
<evidence type="ECO:0000256" key="6">
    <source>
        <dbReference type="RuleBase" id="RU363076"/>
    </source>
</evidence>
<comment type="similarity">
    <text evidence="2 6">Belongs to the SURF1 family.</text>
</comment>
<evidence type="ECO:0000256" key="1">
    <source>
        <dbReference type="ARBA" id="ARBA00004370"/>
    </source>
</evidence>
<feature type="region of interest" description="Disordered" evidence="7">
    <location>
        <begin position="250"/>
        <end position="291"/>
    </location>
</feature>
<organism evidence="8 9">
    <name type="scientific">Corynebacterium felinum</name>
    <dbReference type="NCBI Taxonomy" id="131318"/>
    <lineage>
        <taxon>Bacteria</taxon>
        <taxon>Bacillati</taxon>
        <taxon>Actinomycetota</taxon>
        <taxon>Actinomycetes</taxon>
        <taxon>Mycobacteriales</taxon>
        <taxon>Corynebacteriaceae</taxon>
        <taxon>Corynebacterium</taxon>
    </lineage>
</organism>
<sequence>MRSKKTTTGVKAFVRPGWIITILLVVAFSYSAFMILSPWQLNKDAQIVERNEHIENAFKDNPKSYSEVFDAQGKIRGNQEWMRIQLTGHYLADQEVILRLRPVESTPAYHALTPFKLSSGEIIVINRGFEPSVAGQELHMPAAPQEEVTLIAHARVNEPTPQTAPMTTTQPVQVYGINTEQIASLTQLDLSTDYAQLAQDQPGQVNYIPIPKLDRGNHLSYGFQWIAFGIMAPLGLGYMIYSESKERRRAREEEEQMAAHVESGAGPDPEPELKMRSRYGNQHKNYFTKGS</sequence>
<evidence type="ECO:0000313" key="9">
    <source>
        <dbReference type="Proteomes" id="UP001183619"/>
    </source>
</evidence>
<feature type="transmembrane region" description="Helical" evidence="6">
    <location>
        <begin position="221"/>
        <end position="241"/>
    </location>
</feature>
<evidence type="ECO:0000256" key="4">
    <source>
        <dbReference type="ARBA" id="ARBA00022989"/>
    </source>
</evidence>
<keyword evidence="9" id="KW-1185">Reference proteome</keyword>
<evidence type="ECO:0000256" key="2">
    <source>
        <dbReference type="ARBA" id="ARBA00007165"/>
    </source>
</evidence>
<evidence type="ECO:0000256" key="3">
    <source>
        <dbReference type="ARBA" id="ARBA00022692"/>
    </source>
</evidence>
<feature type="compositionally biased region" description="Polar residues" evidence="7">
    <location>
        <begin position="279"/>
        <end position="291"/>
    </location>
</feature>
<comment type="caution">
    <text evidence="8">The sequence shown here is derived from an EMBL/GenBank/DDBJ whole genome shotgun (WGS) entry which is preliminary data.</text>
</comment>
<keyword evidence="4 6" id="KW-1133">Transmembrane helix</keyword>
<comment type="subcellular location">
    <subcellularLocation>
        <location evidence="6">Cell membrane</location>
        <topology evidence="6">Multi-pass membrane protein</topology>
    </subcellularLocation>
    <subcellularLocation>
        <location evidence="1">Membrane</location>
    </subcellularLocation>
</comment>
<evidence type="ECO:0000256" key="7">
    <source>
        <dbReference type="SAM" id="MobiDB-lite"/>
    </source>
</evidence>
<proteinExistence type="inferred from homology"/>
<feature type="transmembrane region" description="Helical" evidence="6">
    <location>
        <begin position="12"/>
        <end position="36"/>
    </location>
</feature>